<sequence>MTTPKAVIHVISHTHWDREWYMPYEAHHAKLIQTMDQLLDIMDHDSEFKSFYLDGQTIVLDDYLQVYPEKKEKLVRLVQEGRLSAGPWYILQDEFLTSSEANVRNMQIGHRDARAFGPVSKLGYFPDSFGNMGQAAQLLKQAGITTAVFGRGVKATGFNNSVADAMDLESPYSEMYWESPDGSRVLGILFANWYHNGMEIPEEPDKARRFWDNAIANATKFASTPHLLLMNGCDHQPPQANLSAALRTARELYPDYEFIHSNYDDYTKAVHASLPESLSTIRGELRGQRTDGWFTLVNTASARVYIKQLNQRGQTMLEKVAEPLAAFAHAAGRPYPHGLLNYAWRTLMQNHPHDSICGCSVDEVYHEMKTRFEKSKGVAASVIADSAAYLSEQIDTSGFASISEAAVPFVVYSTSGYSESSVVTVELEIGRRYFYSKAGETPDMTAGIVASQTTADGYLVSHTGERIAFTAVDKGVRFNYDLPSDRFRQPYFARVVAVTFEAAKLPAMGYSTFAWVPDEADAGSVVDASVDASLVTATNTLENATLRVVIEADGSLTLLDKRSGQTYTGLGYYENVGDIGNEYIFKQPNGDQPITTQGVPAASIVQVEDTPYLAAFEITHTFDIPVSADERLQTEIATIIPFLDRQAQRSSKLVPITIVTRVSLSRSEAGVRVHARFNNPAKDQRLRVLFPSDITASKHYADSIFEVAERSTQPEAEWQNPSNCQHQSAFVDVHRGDRGLTIANRGLNEYEVLRDGRGTIAVTILRSVGELGDWGVFETPDAQCLGDNEAEWMIIPHGGEADRFAAYQQAYGYQLPGATVSQTGLHSGSLPAEHSLLSWNTTGASGLALSSLKVSEDSGDWIARWYNLSGQPAELTVSSPSHRELYPSTILEDTSEERHGDSNGGGSATIAVGGYEIISIGLIE</sequence>
<dbReference type="Pfam" id="PF09261">
    <property type="entry name" value="Alpha-mann_mid"/>
    <property type="match status" value="1"/>
</dbReference>
<keyword evidence="2" id="KW-0479">Metal-binding</keyword>
<evidence type="ECO:0000313" key="6">
    <source>
        <dbReference type="EMBL" id="REE67687.1"/>
    </source>
</evidence>
<dbReference type="PANTHER" id="PTHR46017:SF2">
    <property type="entry name" value="MANNOSYLGLYCERATE HYDROLASE"/>
    <property type="match status" value="1"/>
</dbReference>
<dbReference type="PANTHER" id="PTHR46017">
    <property type="entry name" value="ALPHA-MANNOSIDASE 2C1"/>
    <property type="match status" value="1"/>
</dbReference>
<evidence type="ECO:0000256" key="3">
    <source>
        <dbReference type="ARBA" id="ARBA00022801"/>
    </source>
</evidence>
<dbReference type="Pfam" id="PF17677">
    <property type="entry name" value="Glyco_hydro38C2"/>
    <property type="match status" value="1"/>
</dbReference>
<keyword evidence="4" id="KW-0326">Glycosidase</keyword>
<dbReference type="SUPFAM" id="SSF88688">
    <property type="entry name" value="Families 57/38 glycoside transferase middle domain"/>
    <property type="match status" value="1"/>
</dbReference>
<gene>
    <name evidence="6" type="ORF">A8990_14148</name>
</gene>
<evidence type="ECO:0000256" key="4">
    <source>
        <dbReference type="ARBA" id="ARBA00023295"/>
    </source>
</evidence>
<dbReference type="CDD" id="cd10814">
    <property type="entry name" value="GH38N_AMII_SpGH38_like"/>
    <property type="match status" value="1"/>
</dbReference>
<dbReference type="InterPro" id="IPR000602">
    <property type="entry name" value="Glyco_hydro_38_N"/>
</dbReference>
<dbReference type="EMBL" id="QTTN01000041">
    <property type="protein sequence ID" value="REE67687.1"/>
    <property type="molecule type" value="Genomic_DNA"/>
</dbReference>
<dbReference type="RefSeq" id="WP_116191842.1">
    <property type="nucleotide sequence ID" value="NZ_QTTN01000041.1"/>
</dbReference>
<evidence type="ECO:0000259" key="5">
    <source>
        <dbReference type="SMART" id="SM00872"/>
    </source>
</evidence>
<reference evidence="6 7" key="1">
    <citation type="submission" date="2018-08" db="EMBL/GenBank/DDBJ databases">
        <title>Genomic Encyclopedia of Type Strains, Phase III (KMG-III): the genomes of soil and plant-associated and newly described type strains.</title>
        <authorList>
            <person name="Whitman W."/>
        </authorList>
    </citation>
    <scope>NUCLEOTIDE SEQUENCE [LARGE SCALE GENOMIC DNA]</scope>
    <source>
        <strain evidence="6 7">CGMCC 1.10966</strain>
    </source>
</reference>
<dbReference type="InterPro" id="IPR011330">
    <property type="entry name" value="Glyco_hydro/deAcase_b/a-brl"/>
</dbReference>
<dbReference type="AlphaFoldDB" id="A0A3D9R133"/>
<dbReference type="InterPro" id="IPR011682">
    <property type="entry name" value="Glyco_hydro_38_C"/>
</dbReference>
<organism evidence="6 7">
    <name type="scientific">Paenibacillus taihuensis</name>
    <dbReference type="NCBI Taxonomy" id="1156355"/>
    <lineage>
        <taxon>Bacteria</taxon>
        <taxon>Bacillati</taxon>
        <taxon>Bacillota</taxon>
        <taxon>Bacilli</taxon>
        <taxon>Bacillales</taxon>
        <taxon>Paenibacillaceae</taxon>
        <taxon>Paenibacillus</taxon>
    </lineage>
</organism>
<dbReference type="GO" id="GO:0009313">
    <property type="term" value="P:oligosaccharide catabolic process"/>
    <property type="evidence" value="ECO:0007669"/>
    <property type="project" value="TreeGrafter"/>
</dbReference>
<dbReference type="GO" id="GO:0046872">
    <property type="term" value="F:metal ion binding"/>
    <property type="evidence" value="ECO:0007669"/>
    <property type="project" value="UniProtKB-KW"/>
</dbReference>
<keyword evidence="7" id="KW-1185">Reference proteome</keyword>
<name>A0A3D9R133_9BACL</name>
<dbReference type="InterPro" id="IPR028995">
    <property type="entry name" value="Glyco_hydro_57/38_cen_sf"/>
</dbReference>
<comment type="similarity">
    <text evidence="1">Belongs to the glycosyl hydrolase 38 family.</text>
</comment>
<dbReference type="InterPro" id="IPR015341">
    <property type="entry name" value="Glyco_hydro_38_cen"/>
</dbReference>
<accession>A0A3D9R133</accession>
<dbReference type="Gene3D" id="1.20.1270.50">
    <property type="entry name" value="Glycoside hydrolase family 38, central domain"/>
    <property type="match status" value="1"/>
</dbReference>
<dbReference type="OrthoDB" id="9764050at2"/>
<dbReference type="InterPro" id="IPR041147">
    <property type="entry name" value="GH38_C"/>
</dbReference>
<dbReference type="Proteomes" id="UP000256304">
    <property type="component" value="Unassembled WGS sequence"/>
</dbReference>
<proteinExistence type="inferred from homology"/>
<dbReference type="Pfam" id="PF01074">
    <property type="entry name" value="Glyco_hydro_38N"/>
    <property type="match status" value="1"/>
</dbReference>
<dbReference type="SUPFAM" id="SSF88713">
    <property type="entry name" value="Glycoside hydrolase/deacetylase"/>
    <property type="match status" value="1"/>
</dbReference>
<dbReference type="SMART" id="SM00872">
    <property type="entry name" value="Alpha-mann_mid"/>
    <property type="match status" value="1"/>
</dbReference>
<dbReference type="InterPro" id="IPR041509">
    <property type="entry name" value="GH38_beta-1"/>
</dbReference>
<comment type="caution">
    <text evidence="6">The sequence shown here is derived from an EMBL/GenBank/DDBJ whole genome shotgun (WGS) entry which is preliminary data.</text>
</comment>
<dbReference type="Gene3D" id="2.70.98.30">
    <property type="entry name" value="Golgi alpha-mannosidase II, domain 4"/>
    <property type="match status" value="1"/>
</dbReference>
<dbReference type="InterPro" id="IPR037094">
    <property type="entry name" value="Glyco_hydro_38_cen_sf"/>
</dbReference>
<dbReference type="Pfam" id="PF18438">
    <property type="entry name" value="Glyco_hydro_38"/>
    <property type="match status" value="1"/>
</dbReference>
<evidence type="ECO:0000256" key="1">
    <source>
        <dbReference type="ARBA" id="ARBA00009792"/>
    </source>
</evidence>
<dbReference type="Gene3D" id="2.60.40.2210">
    <property type="match status" value="1"/>
</dbReference>
<dbReference type="GO" id="GO:0006013">
    <property type="term" value="P:mannose metabolic process"/>
    <property type="evidence" value="ECO:0007669"/>
    <property type="project" value="InterPro"/>
</dbReference>
<dbReference type="InterPro" id="IPR027291">
    <property type="entry name" value="Glyco_hydro_38_N_sf"/>
</dbReference>
<dbReference type="InterPro" id="IPR011013">
    <property type="entry name" value="Gal_mutarotase_sf_dom"/>
</dbReference>
<protein>
    <submittedName>
        <fullName evidence="6">Alpha-mannosidase</fullName>
    </submittedName>
</protein>
<feature type="domain" description="Glycoside hydrolase family 38 central" evidence="5">
    <location>
        <begin position="299"/>
        <end position="372"/>
    </location>
</feature>
<dbReference type="SUPFAM" id="SSF74650">
    <property type="entry name" value="Galactose mutarotase-like"/>
    <property type="match status" value="1"/>
</dbReference>
<dbReference type="Pfam" id="PF07748">
    <property type="entry name" value="Glyco_hydro_38C"/>
    <property type="match status" value="1"/>
</dbReference>
<dbReference type="Gene3D" id="3.20.110.10">
    <property type="entry name" value="Glycoside hydrolase 38, N terminal domain"/>
    <property type="match status" value="1"/>
</dbReference>
<evidence type="ECO:0000313" key="7">
    <source>
        <dbReference type="Proteomes" id="UP000256304"/>
    </source>
</evidence>
<keyword evidence="3" id="KW-0378">Hydrolase</keyword>
<dbReference type="GO" id="GO:0004559">
    <property type="term" value="F:alpha-mannosidase activity"/>
    <property type="evidence" value="ECO:0007669"/>
    <property type="project" value="InterPro"/>
</dbReference>
<evidence type="ECO:0000256" key="2">
    <source>
        <dbReference type="ARBA" id="ARBA00022723"/>
    </source>
</evidence>
<dbReference type="GO" id="GO:0030246">
    <property type="term" value="F:carbohydrate binding"/>
    <property type="evidence" value="ECO:0007669"/>
    <property type="project" value="InterPro"/>
</dbReference>